<evidence type="ECO:0000313" key="7">
    <source>
        <dbReference type="EMBL" id="PIW37064.1"/>
    </source>
</evidence>
<feature type="transmembrane region" description="Helical" evidence="6">
    <location>
        <begin position="300"/>
        <end position="324"/>
    </location>
</feature>
<accession>A0A2M7H4B1</accession>
<comment type="caution">
    <text evidence="7">The sequence shown here is derived from an EMBL/GenBank/DDBJ whole genome shotgun (WGS) entry which is preliminary data.</text>
</comment>
<dbReference type="GO" id="GO:0005886">
    <property type="term" value="C:plasma membrane"/>
    <property type="evidence" value="ECO:0007669"/>
    <property type="project" value="UniProtKB-SubCell"/>
</dbReference>
<evidence type="ECO:0000256" key="2">
    <source>
        <dbReference type="ARBA" id="ARBA00022475"/>
    </source>
</evidence>
<feature type="transmembrane region" description="Helical" evidence="6">
    <location>
        <begin position="149"/>
        <end position="170"/>
    </location>
</feature>
<dbReference type="EMBL" id="PFGC01000028">
    <property type="protein sequence ID" value="PIW37064.1"/>
    <property type="molecule type" value="Genomic_DNA"/>
</dbReference>
<evidence type="ECO:0000256" key="1">
    <source>
        <dbReference type="ARBA" id="ARBA00004651"/>
    </source>
</evidence>
<feature type="transmembrane region" description="Helical" evidence="6">
    <location>
        <begin position="47"/>
        <end position="66"/>
    </location>
</feature>
<evidence type="ECO:0000313" key="8">
    <source>
        <dbReference type="Proteomes" id="UP000230292"/>
    </source>
</evidence>
<evidence type="ECO:0000256" key="4">
    <source>
        <dbReference type="ARBA" id="ARBA00022989"/>
    </source>
</evidence>
<keyword evidence="4 6" id="KW-1133">Transmembrane helix</keyword>
<evidence type="ECO:0000256" key="3">
    <source>
        <dbReference type="ARBA" id="ARBA00022692"/>
    </source>
</evidence>
<feature type="transmembrane region" description="Helical" evidence="6">
    <location>
        <begin position="387"/>
        <end position="410"/>
    </location>
</feature>
<feature type="transmembrane region" description="Helical" evidence="6">
    <location>
        <begin position="176"/>
        <end position="195"/>
    </location>
</feature>
<feature type="transmembrane region" description="Helical" evidence="6">
    <location>
        <begin position="364"/>
        <end position="381"/>
    </location>
</feature>
<comment type="subcellular location">
    <subcellularLocation>
        <location evidence="1">Cell membrane</location>
        <topology evidence="1">Multi-pass membrane protein</topology>
    </subcellularLocation>
</comment>
<protein>
    <submittedName>
        <fullName evidence="7">Uncharacterized protein</fullName>
    </submittedName>
</protein>
<dbReference type="Pfam" id="PF01943">
    <property type="entry name" value="Polysacc_synt"/>
    <property type="match status" value="1"/>
</dbReference>
<name>A0A2M7H4B1_9BACT</name>
<evidence type="ECO:0000256" key="6">
    <source>
        <dbReference type="SAM" id="Phobius"/>
    </source>
</evidence>
<keyword evidence="3 6" id="KW-0812">Transmembrane</keyword>
<proteinExistence type="predicted"/>
<dbReference type="Proteomes" id="UP000230292">
    <property type="component" value="Unassembled WGS sequence"/>
</dbReference>
<dbReference type="PANTHER" id="PTHR30250">
    <property type="entry name" value="PST FAMILY PREDICTED COLANIC ACID TRANSPORTER"/>
    <property type="match status" value="1"/>
</dbReference>
<organism evidence="7 8">
    <name type="scientific">Candidatus Kerfeldbacteria bacterium CG15_BIG_FIL_POST_REV_8_21_14_020_45_12</name>
    <dbReference type="NCBI Taxonomy" id="2014247"/>
    <lineage>
        <taxon>Bacteria</taxon>
        <taxon>Candidatus Kerfeldiibacteriota</taxon>
    </lineage>
</organism>
<dbReference type="CDD" id="cd13128">
    <property type="entry name" value="MATE_Wzx_like"/>
    <property type="match status" value="1"/>
</dbReference>
<dbReference type="InterPro" id="IPR050833">
    <property type="entry name" value="Poly_Biosynth_Transport"/>
</dbReference>
<feature type="transmembrane region" description="Helical" evidence="6">
    <location>
        <begin position="215"/>
        <end position="233"/>
    </location>
</feature>
<reference evidence="7 8" key="1">
    <citation type="submission" date="2017-09" db="EMBL/GenBank/DDBJ databases">
        <title>Depth-based differentiation of microbial function through sediment-hosted aquifers and enrichment of novel symbionts in the deep terrestrial subsurface.</title>
        <authorList>
            <person name="Probst A.J."/>
            <person name="Ladd B."/>
            <person name="Jarett J.K."/>
            <person name="Geller-Mcgrath D.E."/>
            <person name="Sieber C.M."/>
            <person name="Emerson J.B."/>
            <person name="Anantharaman K."/>
            <person name="Thomas B.C."/>
            <person name="Malmstrom R."/>
            <person name="Stieglmeier M."/>
            <person name="Klingl A."/>
            <person name="Woyke T."/>
            <person name="Ryan C.M."/>
            <person name="Banfield J.F."/>
        </authorList>
    </citation>
    <scope>NUCLEOTIDE SEQUENCE [LARGE SCALE GENOMIC DNA]</scope>
    <source>
        <strain evidence="7">CG15_BIG_FIL_POST_REV_8_21_14_020_45_12</strain>
    </source>
</reference>
<dbReference type="PANTHER" id="PTHR30250:SF11">
    <property type="entry name" value="O-ANTIGEN TRANSPORTER-RELATED"/>
    <property type="match status" value="1"/>
</dbReference>
<dbReference type="InterPro" id="IPR002797">
    <property type="entry name" value="Polysacc_synth"/>
</dbReference>
<sequence>MSLSRKIAQNTAIQMGGKIVGTALSLIAAGFVLRYLGDDGFGRYTKIVAFLQVFGILMDMGLYIVLIKRLSELTEHSKREANTIFTLRVLSGILVLGAAPLVAWLISLKNPLYDSEIVLGIALTSLFFFFISLNQLLSAVFQKFLRTDWIALAELVGKLVLLGTTLLVIWQGLPLLWVMSTLVFSSAANFLVTFLASRKYLTLKFQIDLSILKSVFTEAWPIALSIFFGLMYFKGDTVILSFFEPDNVVGWYGAPYKILEVLITFPAMFAGLALPVLTAAWKNQDTERFRRLLQKSFDALVIFALPMVFGAIALAPHIIGVIAGAEYGPSIPILKILIVATGAIFVGTLFTYLVVALNKQRTMIFGYAFAALTSLAAYLIVIPRYSIYGAAWVTVYSEFAILGIALFIVLRTSKVSIEWGRTLKSLATSALMYGLIMFITPKLAAVLPSWSQLGTDLFMMVALVPIGAVFYFV</sequence>
<feature type="transmembrane region" description="Helical" evidence="6">
    <location>
        <begin position="118"/>
        <end position="137"/>
    </location>
</feature>
<dbReference type="AlphaFoldDB" id="A0A2M7H4B1"/>
<feature type="transmembrane region" description="Helical" evidence="6">
    <location>
        <begin position="336"/>
        <end position="357"/>
    </location>
</feature>
<evidence type="ECO:0000256" key="5">
    <source>
        <dbReference type="ARBA" id="ARBA00023136"/>
    </source>
</evidence>
<feature type="non-terminal residue" evidence="7">
    <location>
        <position position="473"/>
    </location>
</feature>
<feature type="transmembrane region" description="Helical" evidence="6">
    <location>
        <begin position="87"/>
        <end position="106"/>
    </location>
</feature>
<keyword evidence="5 6" id="KW-0472">Membrane</keyword>
<feature type="transmembrane region" description="Helical" evidence="6">
    <location>
        <begin position="261"/>
        <end position="280"/>
    </location>
</feature>
<keyword evidence="2" id="KW-1003">Cell membrane</keyword>
<feature type="transmembrane region" description="Helical" evidence="6">
    <location>
        <begin position="12"/>
        <end position="35"/>
    </location>
</feature>
<gene>
    <name evidence="7" type="ORF">COW24_02255</name>
</gene>
<feature type="transmembrane region" description="Helical" evidence="6">
    <location>
        <begin position="453"/>
        <end position="472"/>
    </location>
</feature>